<evidence type="ECO:0000256" key="4">
    <source>
        <dbReference type="ARBA" id="ARBA00022737"/>
    </source>
</evidence>
<dbReference type="PANTHER" id="PTHR16515">
    <property type="entry name" value="PR DOMAIN ZINC FINGER PROTEIN"/>
    <property type="match status" value="1"/>
</dbReference>
<dbReference type="FunFam" id="3.30.160.60:FF:000065">
    <property type="entry name" value="B-cell CLL/lymphoma 6, member B"/>
    <property type="match status" value="1"/>
</dbReference>
<keyword evidence="4" id="KW-0677">Repeat</keyword>
<proteinExistence type="inferred from homology"/>
<evidence type="ECO:0000313" key="14">
    <source>
        <dbReference type="EMBL" id="OXA51030.1"/>
    </source>
</evidence>
<comment type="caution">
    <text evidence="14">The sequence shown here is derived from an EMBL/GenBank/DDBJ whole genome shotgun (WGS) entry which is preliminary data.</text>
</comment>
<keyword evidence="5 11" id="KW-0863">Zinc-finger</keyword>
<dbReference type="Proteomes" id="UP000198287">
    <property type="component" value="Unassembled WGS sequence"/>
</dbReference>
<feature type="domain" description="C2H2-type" evidence="13">
    <location>
        <begin position="464"/>
        <end position="491"/>
    </location>
</feature>
<feature type="domain" description="C2H2-type" evidence="13">
    <location>
        <begin position="381"/>
        <end position="408"/>
    </location>
</feature>
<feature type="region of interest" description="Disordered" evidence="12">
    <location>
        <begin position="514"/>
        <end position="557"/>
    </location>
</feature>
<feature type="region of interest" description="Disordered" evidence="12">
    <location>
        <begin position="573"/>
        <end position="599"/>
    </location>
</feature>
<keyword evidence="8" id="KW-0238">DNA-binding</keyword>
<comment type="subcellular location">
    <subcellularLocation>
        <location evidence="1">Nucleus</location>
    </subcellularLocation>
</comment>
<keyword evidence="10" id="KW-0539">Nucleus</keyword>
<evidence type="ECO:0000256" key="10">
    <source>
        <dbReference type="ARBA" id="ARBA00023242"/>
    </source>
</evidence>
<evidence type="ECO:0000256" key="1">
    <source>
        <dbReference type="ARBA" id="ARBA00004123"/>
    </source>
</evidence>
<dbReference type="InterPro" id="IPR050331">
    <property type="entry name" value="Zinc_finger"/>
</dbReference>
<dbReference type="SUPFAM" id="SSF57667">
    <property type="entry name" value="beta-beta-alpha zinc fingers"/>
    <property type="match status" value="3"/>
</dbReference>
<reference evidence="14 15" key="1">
    <citation type="submission" date="2015-12" db="EMBL/GenBank/DDBJ databases">
        <title>The genome of Folsomia candida.</title>
        <authorList>
            <person name="Faddeeva A."/>
            <person name="Derks M.F."/>
            <person name="Anvar Y."/>
            <person name="Smit S."/>
            <person name="Van Straalen N."/>
            <person name="Roelofs D."/>
        </authorList>
    </citation>
    <scope>NUCLEOTIDE SEQUENCE [LARGE SCALE GENOMIC DNA]</scope>
    <source>
        <strain evidence="14 15">VU population</strain>
        <tissue evidence="14">Whole body</tissue>
    </source>
</reference>
<evidence type="ECO:0000256" key="2">
    <source>
        <dbReference type="ARBA" id="ARBA00006991"/>
    </source>
</evidence>
<feature type="region of interest" description="Disordered" evidence="12">
    <location>
        <begin position="38"/>
        <end position="107"/>
    </location>
</feature>
<evidence type="ECO:0000256" key="12">
    <source>
        <dbReference type="SAM" id="MobiDB-lite"/>
    </source>
</evidence>
<feature type="compositionally biased region" description="Low complexity" evidence="12">
    <location>
        <begin position="578"/>
        <end position="599"/>
    </location>
</feature>
<dbReference type="GO" id="GO:0010468">
    <property type="term" value="P:regulation of gene expression"/>
    <property type="evidence" value="ECO:0007669"/>
    <property type="project" value="TreeGrafter"/>
</dbReference>
<keyword evidence="7" id="KW-0805">Transcription regulation</keyword>
<evidence type="ECO:0000256" key="5">
    <source>
        <dbReference type="ARBA" id="ARBA00022771"/>
    </source>
</evidence>
<sequence length="744" mass="81369">METRVLIPSSLAVVVLPRKPALSKDPCPKRGEKMELDAVVSSQHVDEVSSSSSPPSRNKKLTSAIKTETIDVDEGDEAETEVAVTTTDEGEVDDEEDEEGACRKKCRKKTKKTNRARIVRDVDDYETTSSSPSPPPPGERPLARRGCVIVAKHFLPKGTIFHANEGGIQLIPDLGEEQLPPLRGHDIRLVFGCVDRLIVEGGERFRVCNWVRFLSTRHDASNDANDDADGDEDSASSCPNIIGTFASGQVDFTLTKDVGPGVKLLCTFDISSLTELRGLVASKDTSNLHPLDLSAPAQLYKKTDAGDKHVQHRYHRHHHHIHQMHDKKLSSPSPPAKRVVVATTTATNLLPFSISSVLAAPPASTGRLPILRTRGRERSLLPCEVCGKAFDRPSLLKRHMRTHTGEKPHECPVCGKRFTASSNLYYHRMTHNKEKPHKCLCGKSFPTPGDLKSHQYVHSGSWPYTCPICHRGFSKQTNLRNHLLLHSGDKPHSCHICSKKFALACNLRAHLRTHEEEEQQQQQQQQNKMETSPGLETETKMGTFLPNSTTTRHSSPSSAAAAAAFAFLGSGHHRTQESPLASYPPTTTTSTTSSPGSHTLLLPPPMNPFLEQLFQWNYRFAKETAGSLNMMQQKLLESQMLAAHLMIGQPQEVAGQQQGQGHPVGGGMERLLPHLVPFSVSDLLRSSAGSHLNRMVATSSLSLAGLGAYHPLHLNHQGGGGGGGDRVGVAGTASLFSHDLNKFM</sequence>
<dbReference type="GO" id="GO:0008270">
    <property type="term" value="F:zinc ion binding"/>
    <property type="evidence" value="ECO:0007669"/>
    <property type="project" value="UniProtKB-KW"/>
</dbReference>
<keyword evidence="3" id="KW-0479">Metal-binding</keyword>
<dbReference type="Pfam" id="PF13465">
    <property type="entry name" value="zf-H2C2_2"/>
    <property type="match status" value="1"/>
</dbReference>
<dbReference type="PANTHER" id="PTHR16515:SF55">
    <property type="entry name" value="C2H2-TYPE DOMAIN-CONTAINING PROTEIN"/>
    <property type="match status" value="1"/>
</dbReference>
<feature type="region of interest" description="Disordered" evidence="12">
    <location>
        <begin position="120"/>
        <end position="142"/>
    </location>
</feature>
<evidence type="ECO:0000256" key="8">
    <source>
        <dbReference type="ARBA" id="ARBA00023125"/>
    </source>
</evidence>
<dbReference type="GO" id="GO:0003677">
    <property type="term" value="F:DNA binding"/>
    <property type="evidence" value="ECO:0007669"/>
    <property type="project" value="UniProtKB-KW"/>
</dbReference>
<evidence type="ECO:0000256" key="3">
    <source>
        <dbReference type="ARBA" id="ARBA00022723"/>
    </source>
</evidence>
<dbReference type="InterPro" id="IPR013087">
    <property type="entry name" value="Znf_C2H2_type"/>
</dbReference>
<dbReference type="SMART" id="SM00355">
    <property type="entry name" value="ZnF_C2H2"/>
    <property type="match status" value="5"/>
</dbReference>
<accession>A0A226E160</accession>
<dbReference type="GO" id="GO:0005634">
    <property type="term" value="C:nucleus"/>
    <property type="evidence" value="ECO:0007669"/>
    <property type="project" value="UniProtKB-SubCell"/>
</dbReference>
<keyword evidence="6" id="KW-0862">Zinc</keyword>
<dbReference type="OrthoDB" id="6077919at2759"/>
<evidence type="ECO:0000259" key="13">
    <source>
        <dbReference type="PROSITE" id="PS50157"/>
    </source>
</evidence>
<feature type="compositionally biased region" description="Low complexity" evidence="12">
    <location>
        <begin position="39"/>
        <end position="56"/>
    </location>
</feature>
<dbReference type="FunFam" id="3.30.160.60:FF:000450">
    <property type="entry name" value="PR domain zinc finger protein 14"/>
    <property type="match status" value="1"/>
</dbReference>
<comment type="similarity">
    <text evidence="2">Belongs to the krueppel C2H2-type zinc-finger protein family.</text>
</comment>
<dbReference type="PROSITE" id="PS50157">
    <property type="entry name" value="ZINC_FINGER_C2H2_2"/>
    <property type="match status" value="5"/>
</dbReference>
<evidence type="ECO:0000256" key="11">
    <source>
        <dbReference type="PROSITE-ProRule" id="PRU00042"/>
    </source>
</evidence>
<evidence type="ECO:0000256" key="7">
    <source>
        <dbReference type="ARBA" id="ARBA00023015"/>
    </source>
</evidence>
<keyword evidence="15" id="KW-1185">Reference proteome</keyword>
<gene>
    <name evidence="14" type="ORF">Fcan01_14096</name>
</gene>
<dbReference type="PROSITE" id="PS00028">
    <property type="entry name" value="ZINC_FINGER_C2H2_1"/>
    <property type="match status" value="4"/>
</dbReference>
<dbReference type="EMBL" id="LNIX01000008">
    <property type="protein sequence ID" value="OXA51030.1"/>
    <property type="molecule type" value="Genomic_DNA"/>
</dbReference>
<dbReference type="AlphaFoldDB" id="A0A226E160"/>
<evidence type="ECO:0000256" key="6">
    <source>
        <dbReference type="ARBA" id="ARBA00022833"/>
    </source>
</evidence>
<keyword evidence="9" id="KW-0804">Transcription</keyword>
<feature type="compositionally biased region" description="Acidic residues" evidence="12">
    <location>
        <begin position="70"/>
        <end position="80"/>
    </location>
</feature>
<feature type="domain" description="C2H2-type" evidence="13">
    <location>
        <begin position="437"/>
        <end position="463"/>
    </location>
</feature>
<feature type="domain" description="C2H2-type" evidence="13">
    <location>
        <begin position="492"/>
        <end position="519"/>
    </location>
</feature>
<name>A0A226E160_FOLCA</name>
<feature type="compositionally biased region" description="Acidic residues" evidence="12">
    <location>
        <begin position="88"/>
        <end position="99"/>
    </location>
</feature>
<dbReference type="Gene3D" id="3.30.160.60">
    <property type="entry name" value="Classic Zinc Finger"/>
    <property type="match status" value="5"/>
</dbReference>
<dbReference type="InterPro" id="IPR036236">
    <property type="entry name" value="Znf_C2H2_sf"/>
</dbReference>
<feature type="domain" description="C2H2-type" evidence="13">
    <location>
        <begin position="409"/>
        <end position="436"/>
    </location>
</feature>
<organism evidence="14 15">
    <name type="scientific">Folsomia candida</name>
    <name type="common">Springtail</name>
    <dbReference type="NCBI Taxonomy" id="158441"/>
    <lineage>
        <taxon>Eukaryota</taxon>
        <taxon>Metazoa</taxon>
        <taxon>Ecdysozoa</taxon>
        <taxon>Arthropoda</taxon>
        <taxon>Hexapoda</taxon>
        <taxon>Collembola</taxon>
        <taxon>Entomobryomorpha</taxon>
        <taxon>Isotomoidea</taxon>
        <taxon>Isotomidae</taxon>
        <taxon>Proisotominae</taxon>
        <taxon>Folsomia</taxon>
    </lineage>
</organism>
<dbReference type="FunFam" id="3.30.160.60:FF:000761">
    <property type="entry name" value="Zinc finger protein 449"/>
    <property type="match status" value="1"/>
</dbReference>
<evidence type="ECO:0000313" key="15">
    <source>
        <dbReference type="Proteomes" id="UP000198287"/>
    </source>
</evidence>
<dbReference type="Pfam" id="PF00096">
    <property type="entry name" value="zf-C2H2"/>
    <property type="match status" value="2"/>
</dbReference>
<evidence type="ECO:0000256" key="9">
    <source>
        <dbReference type="ARBA" id="ARBA00023163"/>
    </source>
</evidence>
<protein>
    <submittedName>
        <fullName evidence="14">Fez family zinc finger protein 2</fullName>
    </submittedName>
</protein>